<dbReference type="Proteomes" id="UP000179448">
    <property type="component" value="Unassembled WGS sequence"/>
</dbReference>
<gene>
    <name evidence="8" type="ORF">A2997_01040</name>
</gene>
<dbReference type="NCBIfam" id="TIGR03625">
    <property type="entry name" value="L3_bact"/>
    <property type="match status" value="1"/>
</dbReference>
<protein>
    <recommendedName>
        <fullName evidence="6">50S ribosomal protein L3</fullName>
    </recommendedName>
</protein>
<evidence type="ECO:0000256" key="3">
    <source>
        <dbReference type="ARBA" id="ARBA00022884"/>
    </source>
</evidence>
<dbReference type="GO" id="GO:0006412">
    <property type="term" value="P:translation"/>
    <property type="evidence" value="ECO:0007669"/>
    <property type="project" value="UniProtKB-UniRule"/>
</dbReference>
<dbReference type="SUPFAM" id="SSF50447">
    <property type="entry name" value="Translation proteins"/>
    <property type="match status" value="1"/>
</dbReference>
<accession>A0A1F6WPG2</accession>
<dbReference type="EMBL" id="MFUQ01000012">
    <property type="protein sequence ID" value="OGI83779.1"/>
    <property type="molecule type" value="Genomic_DNA"/>
</dbReference>
<dbReference type="GO" id="GO:0022625">
    <property type="term" value="C:cytosolic large ribosomal subunit"/>
    <property type="evidence" value="ECO:0007669"/>
    <property type="project" value="TreeGrafter"/>
</dbReference>
<reference evidence="8 9" key="1">
    <citation type="journal article" date="2016" name="Nat. Commun.">
        <title>Thousands of microbial genomes shed light on interconnected biogeochemical processes in an aquifer system.</title>
        <authorList>
            <person name="Anantharaman K."/>
            <person name="Brown C.T."/>
            <person name="Hug L.A."/>
            <person name="Sharon I."/>
            <person name="Castelle C.J."/>
            <person name="Probst A.J."/>
            <person name="Thomas B.C."/>
            <person name="Singh A."/>
            <person name="Wilkins M.J."/>
            <person name="Karaoz U."/>
            <person name="Brodie E.L."/>
            <person name="Williams K.H."/>
            <person name="Hubbard S.S."/>
            <person name="Banfield J.F."/>
        </authorList>
    </citation>
    <scope>NUCLEOTIDE SEQUENCE [LARGE SCALE GENOMIC DNA]</scope>
</reference>
<evidence type="ECO:0000313" key="9">
    <source>
        <dbReference type="Proteomes" id="UP000179448"/>
    </source>
</evidence>
<keyword evidence="3" id="KW-0694">RNA-binding</keyword>
<proteinExistence type="inferred from homology"/>
<comment type="caution">
    <text evidence="8">The sequence shown here is derived from an EMBL/GenBank/DDBJ whole genome shotgun (WGS) entry which is preliminary data.</text>
</comment>
<dbReference type="Pfam" id="PF00297">
    <property type="entry name" value="Ribosomal_L3"/>
    <property type="match status" value="1"/>
</dbReference>
<organism evidence="8 9">
    <name type="scientific">Candidatus Nomurabacteria bacterium RIFCSPLOWO2_01_FULL_36_10b</name>
    <dbReference type="NCBI Taxonomy" id="1801766"/>
    <lineage>
        <taxon>Bacteria</taxon>
        <taxon>Candidatus Nomuraibacteriota</taxon>
    </lineage>
</organism>
<evidence type="ECO:0000256" key="5">
    <source>
        <dbReference type="ARBA" id="ARBA00023274"/>
    </source>
</evidence>
<dbReference type="Gene3D" id="2.40.30.10">
    <property type="entry name" value="Translation factors"/>
    <property type="match status" value="1"/>
</dbReference>
<feature type="compositionally biased region" description="Basic residues" evidence="7">
    <location>
        <begin position="125"/>
        <end position="136"/>
    </location>
</feature>
<feature type="compositionally biased region" description="Low complexity" evidence="7">
    <location>
        <begin position="154"/>
        <end position="169"/>
    </location>
</feature>
<dbReference type="AlphaFoldDB" id="A0A1F6WPG2"/>
<keyword evidence="4 8" id="KW-0689">Ribosomal protein</keyword>
<dbReference type="InterPro" id="IPR009000">
    <property type="entry name" value="Transl_B-barrel_sf"/>
</dbReference>
<dbReference type="GO" id="GO:0003735">
    <property type="term" value="F:structural constituent of ribosome"/>
    <property type="evidence" value="ECO:0007669"/>
    <property type="project" value="UniProtKB-UniRule"/>
</dbReference>
<name>A0A1F6WPG2_9BACT</name>
<dbReference type="STRING" id="1801766.A2997_01040"/>
<evidence type="ECO:0000256" key="4">
    <source>
        <dbReference type="ARBA" id="ARBA00022980"/>
    </source>
</evidence>
<evidence type="ECO:0000256" key="2">
    <source>
        <dbReference type="ARBA" id="ARBA00022730"/>
    </source>
</evidence>
<dbReference type="Gene3D" id="3.30.160.810">
    <property type="match status" value="1"/>
</dbReference>
<dbReference type="InterPro" id="IPR019927">
    <property type="entry name" value="Ribosomal_uL3_bac/org-type"/>
</dbReference>
<dbReference type="InterPro" id="IPR000597">
    <property type="entry name" value="Ribosomal_uL3"/>
</dbReference>
<evidence type="ECO:0000313" key="8">
    <source>
        <dbReference type="EMBL" id="OGI83779.1"/>
    </source>
</evidence>
<feature type="region of interest" description="Disordered" evidence="7">
    <location>
        <begin position="125"/>
        <end position="169"/>
    </location>
</feature>
<dbReference type="PANTHER" id="PTHR11229">
    <property type="entry name" value="50S RIBOSOMAL PROTEIN L3"/>
    <property type="match status" value="1"/>
</dbReference>
<comment type="similarity">
    <text evidence="1">Belongs to the universal ribosomal protein uL3 family.</text>
</comment>
<evidence type="ECO:0000256" key="7">
    <source>
        <dbReference type="SAM" id="MobiDB-lite"/>
    </source>
</evidence>
<dbReference type="GO" id="GO:0019843">
    <property type="term" value="F:rRNA binding"/>
    <property type="evidence" value="ECO:0007669"/>
    <property type="project" value="UniProtKB-KW"/>
</dbReference>
<evidence type="ECO:0000256" key="6">
    <source>
        <dbReference type="NCBIfam" id="TIGR03625"/>
    </source>
</evidence>
<sequence length="211" mass="22808">MMKFSIGKKIEMIRYFDESGQAHAATVIEVTPGTVTDIKTLERDKYQAMQIGFGVRKEKHVSKAQKGAWKDLPLFQTVREVRITETPTLGRGDSFSLSDMFAIGDSIVVSGNSKGKGFQGVVKRHGFSGGRRTHGQKHSEREGGSIAGGGRAGGRVAKGMRMPGRMGGNRNTISNLKVLAIDSDKHLLVVKGAVPGRRGTILEITGKEEAK</sequence>
<keyword evidence="2" id="KW-0699">rRNA-binding</keyword>
<keyword evidence="5" id="KW-0687">Ribonucleoprotein</keyword>
<dbReference type="FunFam" id="2.40.30.10:FF:000004">
    <property type="entry name" value="50S ribosomal protein L3"/>
    <property type="match status" value="1"/>
</dbReference>
<evidence type="ECO:0000256" key="1">
    <source>
        <dbReference type="ARBA" id="ARBA00006540"/>
    </source>
</evidence>
<dbReference type="PANTHER" id="PTHR11229:SF16">
    <property type="entry name" value="LARGE RIBOSOMAL SUBUNIT PROTEIN UL3C"/>
    <property type="match status" value="1"/>
</dbReference>